<evidence type="ECO:0000256" key="7">
    <source>
        <dbReference type="ARBA" id="ARBA00023145"/>
    </source>
</evidence>
<evidence type="ECO:0000313" key="12">
    <source>
        <dbReference type="EMBL" id="EPE07993.1"/>
    </source>
</evidence>
<evidence type="ECO:0000313" key="13">
    <source>
        <dbReference type="Proteomes" id="UP000016923"/>
    </source>
</evidence>
<dbReference type="OMA" id="FELANCD"/>
<dbReference type="Gene3D" id="3.40.50.200">
    <property type="entry name" value="Peptidase S8/S53 domain"/>
    <property type="match status" value="1"/>
</dbReference>
<keyword evidence="10" id="KW-0732">Signal</keyword>
<sequence length="753" mass="80687">MAGFSSLTAAAVAALALFTPASAELVRHEWHESQHLQGWQQRDRLAAHARLPMRIGFAHRPESVEQAHNMLMDTSNPLSTQYGKHLSIEEVTEMFAPSSEAVDEVTAWVVDSGIPADRISVSANKQWLQFEAQAHEAESLLNTLYYHYEHTASGVHLTACPEYHVPEQVHKHIDYITPGVKLASYGFGEHAKAVKRRATRQPRQPRVRHAKRSTVVADTEDTTAGPHADAFIKEIFDDIIDDVAHVFAALAPDATETSNGTGTNTTKATPPWIRGGCERSTTLDCIRKQYGIPLPSSGQTPVPGNEIGIFQTQSQHYSQEDLDIFFSYDSSGIPVGSSPELRGVDGAFGPVPVVSSSTAATTTTATATTTTKGIATPVTTRPLSAGLEADLDLQIAMPLVYPQKAVLFQVDDEWYETEHSGKYPGFLNTFFDAIDGSYCTFSAFGETGNCKPDACRDPVYPNPNNASTAYKGPLMCGTYKPTNVISISYSNEEHALPASYIQRQCLEVLKLGLQGTTVVESSGDVGVGGGRGISGNPFLGCLGANRTVFSPRSLSDCPYVLSVGATVLINSTTSETGFSEIAPESYATGGGFSNVFGTPAWQQKAVDTYIETANLSFASYAGPGYNLSTGSPQPPGLFNRSGRAYPDVSAIGDDVMVVYNGYGNSVAGTSVSTPIWGALLTLINEERLRAGKKPVGFVNPILYQHPEVFTDITVGNNPGCGSTGFTAAEGWDPVTGLGSPKFPKLLELFMGLP</sequence>
<feature type="region of interest" description="Disordered" evidence="9">
    <location>
        <begin position="194"/>
        <end position="221"/>
    </location>
</feature>
<feature type="region of interest" description="Disordered" evidence="9">
    <location>
        <begin position="255"/>
        <end position="274"/>
    </location>
</feature>
<dbReference type="GO" id="GO:0004252">
    <property type="term" value="F:serine-type endopeptidase activity"/>
    <property type="evidence" value="ECO:0007669"/>
    <property type="project" value="UniProtKB-UniRule"/>
</dbReference>
<dbReference type="EMBL" id="KE148149">
    <property type="protein sequence ID" value="EPE07993.1"/>
    <property type="molecule type" value="Genomic_DNA"/>
</dbReference>
<feature type="binding site" evidence="8">
    <location>
        <position position="730"/>
    </location>
    <ligand>
        <name>Ca(2+)</name>
        <dbReference type="ChEBI" id="CHEBI:29108"/>
    </ligand>
</feature>
<feature type="signal peptide" evidence="10">
    <location>
        <begin position="1"/>
        <end position="23"/>
    </location>
</feature>
<feature type="binding site" evidence="8">
    <location>
        <position position="712"/>
    </location>
    <ligand>
        <name>Ca(2+)</name>
        <dbReference type="ChEBI" id="CHEBI:29108"/>
    </ligand>
</feature>
<comment type="subcellular location">
    <subcellularLocation>
        <location evidence="1">Secreted</location>
        <location evidence="1">Extracellular space</location>
    </subcellularLocation>
</comment>
<keyword evidence="7" id="KW-0865">Zymogen</keyword>
<dbReference type="InterPro" id="IPR050819">
    <property type="entry name" value="Tripeptidyl-peptidase_I"/>
</dbReference>
<evidence type="ECO:0000259" key="11">
    <source>
        <dbReference type="PROSITE" id="PS51695"/>
    </source>
</evidence>
<name>S3CN76_OPHP1</name>
<evidence type="ECO:0000256" key="8">
    <source>
        <dbReference type="PROSITE-ProRule" id="PRU01032"/>
    </source>
</evidence>
<evidence type="ECO:0000256" key="9">
    <source>
        <dbReference type="SAM" id="MobiDB-lite"/>
    </source>
</evidence>
<dbReference type="PANTHER" id="PTHR14218">
    <property type="entry name" value="PROTEASE S8 TRIPEPTIDYL PEPTIDASE I CLN2"/>
    <property type="match status" value="1"/>
</dbReference>
<feature type="active site" description="Charge relay system" evidence="8">
    <location>
        <position position="670"/>
    </location>
</feature>
<dbReference type="PANTHER" id="PTHR14218:SF19">
    <property type="entry name" value="SERINE PROTEASE AORO, PUTATIVE (AFU_ORTHOLOGUE AFUA_6G10250)-RELATED"/>
    <property type="match status" value="1"/>
</dbReference>
<dbReference type="SUPFAM" id="SSF52743">
    <property type="entry name" value="Subtilisin-like"/>
    <property type="match status" value="1"/>
</dbReference>
<organism evidence="12 13">
    <name type="scientific">Ophiostoma piceae (strain UAMH 11346)</name>
    <name type="common">Sap stain fungus</name>
    <dbReference type="NCBI Taxonomy" id="1262450"/>
    <lineage>
        <taxon>Eukaryota</taxon>
        <taxon>Fungi</taxon>
        <taxon>Dikarya</taxon>
        <taxon>Ascomycota</taxon>
        <taxon>Pezizomycotina</taxon>
        <taxon>Sordariomycetes</taxon>
        <taxon>Sordariomycetidae</taxon>
        <taxon>Ophiostomatales</taxon>
        <taxon>Ophiostomataceae</taxon>
        <taxon>Ophiostoma</taxon>
    </lineage>
</organism>
<dbReference type="Pfam" id="PF09286">
    <property type="entry name" value="Pro-kuma_activ"/>
    <property type="match status" value="1"/>
</dbReference>
<evidence type="ECO:0000256" key="2">
    <source>
        <dbReference type="ARBA" id="ARBA00022670"/>
    </source>
</evidence>
<evidence type="ECO:0000256" key="5">
    <source>
        <dbReference type="ARBA" id="ARBA00022825"/>
    </source>
</evidence>
<dbReference type="CDD" id="cd04056">
    <property type="entry name" value="Peptidases_S53"/>
    <property type="match status" value="1"/>
</dbReference>
<keyword evidence="13" id="KW-1185">Reference proteome</keyword>
<feature type="active site" description="Charge relay system" evidence="8">
    <location>
        <position position="392"/>
    </location>
</feature>
<reference evidence="12 13" key="1">
    <citation type="journal article" date="2013" name="BMC Genomics">
        <title>The genome and transcriptome of the pine saprophyte Ophiostoma piceae, and a comparison with the bark beetle-associated pine pathogen Grosmannia clavigera.</title>
        <authorList>
            <person name="Haridas S."/>
            <person name="Wang Y."/>
            <person name="Lim L."/>
            <person name="Massoumi Alamouti S."/>
            <person name="Jackman S."/>
            <person name="Docking R."/>
            <person name="Robertson G."/>
            <person name="Birol I."/>
            <person name="Bohlmann J."/>
            <person name="Breuil C."/>
        </authorList>
    </citation>
    <scope>NUCLEOTIDE SEQUENCE [LARGE SCALE GENOMIC DNA]</scope>
    <source>
        <strain evidence="12 13">UAMH 11346</strain>
    </source>
</reference>
<keyword evidence="4 8" id="KW-0378">Hydrolase</keyword>
<dbReference type="InterPro" id="IPR015366">
    <property type="entry name" value="S53_propep"/>
</dbReference>
<feature type="chain" id="PRO_5004507606" evidence="10">
    <location>
        <begin position="24"/>
        <end position="753"/>
    </location>
</feature>
<keyword evidence="5 8" id="KW-0720">Serine protease</keyword>
<keyword evidence="6 8" id="KW-0106">Calcium</keyword>
<dbReference type="HOGENOM" id="CLU_013783_4_0_1"/>
<protein>
    <submittedName>
        <fullName evidence="12">Alkaline serine protease</fullName>
    </submittedName>
</protein>
<keyword evidence="2 8" id="KW-0645">Protease</keyword>
<feature type="binding site" evidence="8">
    <location>
        <position position="732"/>
    </location>
    <ligand>
        <name>Ca(2+)</name>
        <dbReference type="ChEBI" id="CHEBI:29108"/>
    </ligand>
</feature>
<feature type="compositionally biased region" description="Basic residues" evidence="9">
    <location>
        <begin position="194"/>
        <end position="212"/>
    </location>
</feature>
<dbReference type="InterPro" id="IPR036852">
    <property type="entry name" value="Peptidase_S8/S53_dom_sf"/>
</dbReference>
<comment type="cofactor">
    <cofactor evidence="8">
        <name>Ca(2+)</name>
        <dbReference type="ChEBI" id="CHEBI:29108"/>
    </cofactor>
    <text evidence="8">Binds 1 Ca(2+) ion per subunit.</text>
</comment>
<dbReference type="SMART" id="SM00944">
    <property type="entry name" value="Pro-kuma_activ"/>
    <property type="match status" value="1"/>
</dbReference>
<feature type="compositionally biased region" description="Low complexity" evidence="9">
    <location>
        <begin position="255"/>
        <end position="269"/>
    </location>
</feature>
<evidence type="ECO:0000256" key="4">
    <source>
        <dbReference type="ARBA" id="ARBA00022801"/>
    </source>
</evidence>
<dbReference type="GO" id="GO:0005576">
    <property type="term" value="C:extracellular region"/>
    <property type="evidence" value="ECO:0007669"/>
    <property type="project" value="UniProtKB-SubCell"/>
</dbReference>
<dbReference type="Proteomes" id="UP000016923">
    <property type="component" value="Unassembled WGS sequence"/>
</dbReference>
<evidence type="ECO:0000256" key="6">
    <source>
        <dbReference type="ARBA" id="ARBA00022837"/>
    </source>
</evidence>
<evidence type="ECO:0000256" key="1">
    <source>
        <dbReference type="ARBA" id="ARBA00004239"/>
    </source>
</evidence>
<proteinExistence type="predicted"/>
<dbReference type="InterPro" id="IPR030400">
    <property type="entry name" value="Sedolisin_dom"/>
</dbReference>
<dbReference type="OrthoDB" id="409122at2759"/>
<dbReference type="CDD" id="cd11377">
    <property type="entry name" value="Pro-peptidase_S53"/>
    <property type="match status" value="1"/>
</dbReference>
<dbReference type="SUPFAM" id="SSF54897">
    <property type="entry name" value="Protease propeptides/inhibitors"/>
    <property type="match status" value="1"/>
</dbReference>
<dbReference type="eggNOG" id="ENOG502QTN1">
    <property type="taxonomic scope" value="Eukaryota"/>
</dbReference>
<dbReference type="STRING" id="1262450.S3CN76"/>
<feature type="domain" description="Peptidase S53" evidence="11">
    <location>
        <begin position="280"/>
        <end position="752"/>
    </location>
</feature>
<dbReference type="VEuPathDB" id="FungiDB:F503_00776"/>
<dbReference type="GO" id="GO:0006508">
    <property type="term" value="P:proteolysis"/>
    <property type="evidence" value="ECO:0007669"/>
    <property type="project" value="UniProtKB-KW"/>
</dbReference>
<gene>
    <name evidence="12" type="ORF">F503_00776</name>
</gene>
<dbReference type="AlphaFoldDB" id="S3CN76"/>
<dbReference type="GO" id="GO:0008240">
    <property type="term" value="F:tripeptidyl-peptidase activity"/>
    <property type="evidence" value="ECO:0007669"/>
    <property type="project" value="TreeGrafter"/>
</dbReference>
<feature type="active site" description="Charge relay system" evidence="8">
    <location>
        <position position="388"/>
    </location>
</feature>
<keyword evidence="3 8" id="KW-0479">Metal-binding</keyword>
<dbReference type="GO" id="GO:0046872">
    <property type="term" value="F:metal ion binding"/>
    <property type="evidence" value="ECO:0007669"/>
    <property type="project" value="UniProtKB-UniRule"/>
</dbReference>
<evidence type="ECO:0000256" key="3">
    <source>
        <dbReference type="ARBA" id="ARBA00022723"/>
    </source>
</evidence>
<feature type="binding site" evidence="8">
    <location>
        <position position="711"/>
    </location>
    <ligand>
        <name>Ca(2+)</name>
        <dbReference type="ChEBI" id="CHEBI:29108"/>
    </ligand>
</feature>
<dbReference type="PROSITE" id="PS51695">
    <property type="entry name" value="SEDOLISIN"/>
    <property type="match status" value="1"/>
</dbReference>
<accession>S3CN76</accession>
<evidence type="ECO:0000256" key="10">
    <source>
        <dbReference type="SAM" id="SignalP"/>
    </source>
</evidence>